<dbReference type="InterPro" id="IPR050109">
    <property type="entry name" value="HTH-type_TetR-like_transc_reg"/>
</dbReference>
<dbReference type="InterPro" id="IPR009057">
    <property type="entry name" value="Homeodomain-like_sf"/>
</dbReference>
<gene>
    <name evidence="6" type="ordered locus">Namu_0994</name>
</gene>
<dbReference type="InterPro" id="IPR001647">
    <property type="entry name" value="HTH_TetR"/>
</dbReference>
<dbReference type="EMBL" id="CP001737">
    <property type="protein sequence ID" value="ACV77403.1"/>
    <property type="molecule type" value="Genomic_DNA"/>
</dbReference>
<keyword evidence="2 4" id="KW-0238">DNA-binding</keyword>
<dbReference type="PROSITE" id="PS50977">
    <property type="entry name" value="HTH_TETR_2"/>
    <property type="match status" value="1"/>
</dbReference>
<dbReference type="Pfam" id="PF00440">
    <property type="entry name" value="TetR_N"/>
    <property type="match status" value="1"/>
</dbReference>
<dbReference type="Gene3D" id="1.10.357.10">
    <property type="entry name" value="Tetracycline Repressor, domain 2"/>
    <property type="match status" value="1"/>
</dbReference>
<keyword evidence="1" id="KW-0805">Transcription regulation</keyword>
<dbReference type="GO" id="GO:0003700">
    <property type="term" value="F:DNA-binding transcription factor activity"/>
    <property type="evidence" value="ECO:0007669"/>
    <property type="project" value="TreeGrafter"/>
</dbReference>
<evidence type="ECO:0000256" key="2">
    <source>
        <dbReference type="ARBA" id="ARBA00023125"/>
    </source>
</evidence>
<dbReference type="OrthoDB" id="7505659at2"/>
<evidence type="ECO:0000259" key="5">
    <source>
        <dbReference type="PROSITE" id="PS50977"/>
    </source>
</evidence>
<dbReference type="SUPFAM" id="SSF46689">
    <property type="entry name" value="Homeodomain-like"/>
    <property type="match status" value="1"/>
</dbReference>
<dbReference type="HOGENOM" id="CLU_083278_0_1_11"/>
<keyword evidence="7" id="KW-1185">Reference proteome</keyword>
<dbReference type="KEGG" id="nml:Namu_0994"/>
<name>C8XBE1_NAKMY</name>
<reference evidence="6 7" key="2">
    <citation type="journal article" date="2010" name="Stand. Genomic Sci.">
        <title>Complete genome sequence of Nakamurella multipartita type strain (Y-104).</title>
        <authorList>
            <person name="Tice H."/>
            <person name="Mayilraj S."/>
            <person name="Sims D."/>
            <person name="Lapidus A."/>
            <person name="Nolan M."/>
            <person name="Lucas S."/>
            <person name="Glavina Del Rio T."/>
            <person name="Copeland A."/>
            <person name="Cheng J.F."/>
            <person name="Meincke L."/>
            <person name="Bruce D."/>
            <person name="Goodwin L."/>
            <person name="Pitluck S."/>
            <person name="Ivanova N."/>
            <person name="Mavromatis K."/>
            <person name="Ovchinnikova G."/>
            <person name="Pati A."/>
            <person name="Chen A."/>
            <person name="Palaniappan K."/>
            <person name="Land M."/>
            <person name="Hauser L."/>
            <person name="Chang Y.J."/>
            <person name="Jeffries C.D."/>
            <person name="Detter J.C."/>
            <person name="Brettin T."/>
            <person name="Rohde M."/>
            <person name="Goker M."/>
            <person name="Bristow J."/>
            <person name="Eisen J.A."/>
            <person name="Markowitz V."/>
            <person name="Hugenholtz P."/>
            <person name="Kyrpides N.C."/>
            <person name="Klenk H.P."/>
            <person name="Chen F."/>
        </authorList>
    </citation>
    <scope>NUCLEOTIDE SEQUENCE [LARGE SCALE GENOMIC DNA]</scope>
    <source>
        <strain evidence="7">ATCC 700099 / DSM 44233 / CIP 104796 / JCM 9543 / NBRC 105858 / Y-104</strain>
    </source>
</reference>
<organism evidence="6 7">
    <name type="scientific">Nakamurella multipartita (strain ATCC 700099 / DSM 44233 / CIP 104796 / JCM 9543 / NBRC 105858 / Y-104)</name>
    <name type="common">Microsphaera multipartita</name>
    <dbReference type="NCBI Taxonomy" id="479431"/>
    <lineage>
        <taxon>Bacteria</taxon>
        <taxon>Bacillati</taxon>
        <taxon>Actinomycetota</taxon>
        <taxon>Actinomycetes</taxon>
        <taxon>Nakamurellales</taxon>
        <taxon>Nakamurellaceae</taxon>
        <taxon>Nakamurella</taxon>
    </lineage>
</organism>
<dbReference type="InParanoid" id="C8XBE1"/>
<dbReference type="PANTHER" id="PTHR30055">
    <property type="entry name" value="HTH-TYPE TRANSCRIPTIONAL REGULATOR RUTR"/>
    <property type="match status" value="1"/>
</dbReference>
<reference evidence="7" key="1">
    <citation type="submission" date="2009-09" db="EMBL/GenBank/DDBJ databases">
        <title>The complete genome of Nakamurella multipartita DSM 44233.</title>
        <authorList>
            <consortium name="US DOE Joint Genome Institute (JGI-PGF)"/>
            <person name="Lucas S."/>
            <person name="Copeland A."/>
            <person name="Lapidus A."/>
            <person name="Glavina del Rio T."/>
            <person name="Dalin E."/>
            <person name="Tice H."/>
            <person name="Bruce D."/>
            <person name="Goodwin L."/>
            <person name="Pitluck S."/>
            <person name="Kyrpides N."/>
            <person name="Mavromatis K."/>
            <person name="Ivanova N."/>
            <person name="Ovchinnikova G."/>
            <person name="Sims D."/>
            <person name="Meincke L."/>
            <person name="Brettin T."/>
            <person name="Detter J.C."/>
            <person name="Han C."/>
            <person name="Larimer F."/>
            <person name="Land M."/>
            <person name="Hauser L."/>
            <person name="Markowitz V."/>
            <person name="Cheng J.-F."/>
            <person name="Hugenholtz P."/>
            <person name="Woyke T."/>
            <person name="Wu D."/>
            <person name="Klenk H.-P."/>
            <person name="Eisen J.A."/>
        </authorList>
    </citation>
    <scope>NUCLEOTIDE SEQUENCE [LARGE SCALE GENOMIC DNA]</scope>
    <source>
        <strain evidence="7">ATCC 700099 / DSM 44233 / CIP 104796 / JCM 9543 / NBRC 105858 / Y-104</strain>
    </source>
</reference>
<dbReference type="PANTHER" id="PTHR30055:SF240">
    <property type="entry name" value="HTH-TYPE TRANSCRIPTIONAL REGULATOR ACRR"/>
    <property type="match status" value="1"/>
</dbReference>
<evidence type="ECO:0000256" key="4">
    <source>
        <dbReference type="PROSITE-ProRule" id="PRU00335"/>
    </source>
</evidence>
<dbReference type="STRING" id="479431.Namu_0994"/>
<keyword evidence="3" id="KW-0804">Transcription</keyword>
<evidence type="ECO:0000313" key="6">
    <source>
        <dbReference type="EMBL" id="ACV77403.1"/>
    </source>
</evidence>
<dbReference type="Proteomes" id="UP000002218">
    <property type="component" value="Chromosome"/>
</dbReference>
<evidence type="ECO:0000256" key="3">
    <source>
        <dbReference type="ARBA" id="ARBA00023163"/>
    </source>
</evidence>
<evidence type="ECO:0000313" key="7">
    <source>
        <dbReference type="Proteomes" id="UP000002218"/>
    </source>
</evidence>
<evidence type="ECO:0000256" key="1">
    <source>
        <dbReference type="ARBA" id="ARBA00023015"/>
    </source>
</evidence>
<dbReference type="AlphaFoldDB" id="C8XBE1"/>
<dbReference type="RefSeq" id="WP_015746317.1">
    <property type="nucleotide sequence ID" value="NC_013235.1"/>
</dbReference>
<proteinExistence type="predicted"/>
<accession>C8XBE1</accession>
<dbReference type="GO" id="GO:0000976">
    <property type="term" value="F:transcription cis-regulatory region binding"/>
    <property type="evidence" value="ECO:0007669"/>
    <property type="project" value="TreeGrafter"/>
</dbReference>
<dbReference type="eggNOG" id="COG1309">
    <property type="taxonomic scope" value="Bacteria"/>
</dbReference>
<feature type="domain" description="HTH tetR-type" evidence="5">
    <location>
        <begin position="7"/>
        <end position="67"/>
    </location>
</feature>
<feature type="DNA-binding region" description="H-T-H motif" evidence="4">
    <location>
        <begin position="30"/>
        <end position="49"/>
    </location>
</feature>
<sequence length="184" mass="19055">MSRAFRQQIDDGILDRAAALFAHQGVAKTSVQDIANAVGLSKAGLLHHFPTKDAIHEAVLGLVGTLGDQLASQVCDLPVGPVRDRRALEAVLDIAAAHPGLVAFLLSPALQPTHEAPDDGPANAVLGVFGVDPETAATDRLVRVIGALSAVAVLTIAAAQQGQSSAWRPSILQACFDTLGHPRS</sequence>
<protein>
    <submittedName>
        <fullName evidence="6">Transcriptional regulator, TetR family</fullName>
    </submittedName>
</protein>
<dbReference type="PRINTS" id="PR00455">
    <property type="entry name" value="HTHTETR"/>
</dbReference>